<keyword evidence="8" id="KW-1185">Reference proteome</keyword>
<dbReference type="FunFam" id="3.90.950.10:FF:000005">
    <property type="entry name" value="7-methyl-GTP pyrophosphatase"/>
    <property type="match status" value="1"/>
</dbReference>
<feature type="active site" description="Proton acceptor" evidence="6">
    <location>
        <position position="71"/>
    </location>
</feature>
<keyword evidence="5 6" id="KW-0546">Nucleotide metabolism</keyword>
<dbReference type="RefSeq" id="WP_013177370.1">
    <property type="nucleotide sequence ID" value="NC_014221.1"/>
</dbReference>
<feature type="site" description="Important for substrate specificity" evidence="6">
    <location>
        <position position="14"/>
    </location>
</feature>
<dbReference type="CDD" id="cd00555">
    <property type="entry name" value="Maf"/>
    <property type="match status" value="1"/>
</dbReference>
<dbReference type="PANTHER" id="PTHR43213">
    <property type="entry name" value="BIFUNCTIONAL DTTP/UTP PYROPHOSPHATASE/METHYLTRANSFERASE PROTEIN-RELATED"/>
    <property type="match status" value="1"/>
</dbReference>
<comment type="similarity">
    <text evidence="6">Belongs to the Maf family. YhdE subfamily.</text>
</comment>
<evidence type="ECO:0000256" key="5">
    <source>
        <dbReference type="ARBA" id="ARBA00023080"/>
    </source>
</evidence>
<dbReference type="STRING" id="649638.Trad_0864"/>
<dbReference type="EMBL" id="CP002049">
    <property type="protein sequence ID" value="ADI13998.1"/>
    <property type="molecule type" value="Genomic_DNA"/>
</dbReference>
<comment type="catalytic activity">
    <reaction evidence="6">
        <text>dTTP + H2O = dTMP + diphosphate + H(+)</text>
        <dbReference type="Rhea" id="RHEA:28534"/>
        <dbReference type="ChEBI" id="CHEBI:15377"/>
        <dbReference type="ChEBI" id="CHEBI:15378"/>
        <dbReference type="ChEBI" id="CHEBI:33019"/>
        <dbReference type="ChEBI" id="CHEBI:37568"/>
        <dbReference type="ChEBI" id="CHEBI:63528"/>
        <dbReference type="EC" id="3.6.1.9"/>
    </reaction>
</comment>
<keyword evidence="3 6" id="KW-0963">Cytoplasm</keyword>
<dbReference type="GO" id="GO:0036218">
    <property type="term" value="F:dTTP diphosphatase activity"/>
    <property type="evidence" value="ECO:0007669"/>
    <property type="project" value="RHEA"/>
</dbReference>
<dbReference type="PANTHER" id="PTHR43213:SF5">
    <property type="entry name" value="BIFUNCTIONAL DTTP_UTP PYROPHOSPHATASE_METHYLTRANSFERASE PROTEIN-RELATED"/>
    <property type="match status" value="1"/>
</dbReference>
<proteinExistence type="inferred from homology"/>
<dbReference type="EC" id="3.6.1.9" evidence="6"/>
<dbReference type="InterPro" id="IPR029001">
    <property type="entry name" value="ITPase-like_fam"/>
</dbReference>
<dbReference type="SUPFAM" id="SSF52972">
    <property type="entry name" value="ITPase-like"/>
    <property type="match status" value="1"/>
</dbReference>
<dbReference type="Pfam" id="PF02545">
    <property type="entry name" value="Maf"/>
    <property type="match status" value="1"/>
</dbReference>
<feature type="site" description="Important for substrate specificity" evidence="6">
    <location>
        <position position="72"/>
    </location>
</feature>
<dbReference type="KEGG" id="tra:Trad_0864"/>
<protein>
    <recommendedName>
        <fullName evidence="6">dTTP/UTP pyrophosphatase</fullName>
        <shortName evidence="6">dTTPase/UTPase</shortName>
        <ecNumber evidence="6">3.6.1.9</ecNumber>
    </recommendedName>
    <alternativeName>
        <fullName evidence="6">Nucleoside triphosphate pyrophosphatase</fullName>
    </alternativeName>
    <alternativeName>
        <fullName evidence="6">Nucleotide pyrophosphatase</fullName>
        <shortName evidence="6">Nucleotide PPase</shortName>
    </alternativeName>
</protein>
<sequence>MSNPPIILASASPRRRELLQNLGLHFDVIPADIDETHGPDETPFELVRRLSVTKAEAVARRYPDALVIAADTLVVLRGEILGKPKDREQNRDFIARLSGRTHEVFTGHALRRGEGRAERVVRTAVRFRKLTDDEIDRYVATGEGLDKAGGYAVQGRGAALVREVRGCYFSVVGLGVATVVALGRELGVTLV</sequence>
<evidence type="ECO:0000313" key="7">
    <source>
        <dbReference type="EMBL" id="ADI13998.1"/>
    </source>
</evidence>
<evidence type="ECO:0000256" key="1">
    <source>
        <dbReference type="ARBA" id="ARBA00001968"/>
    </source>
</evidence>
<dbReference type="Gene3D" id="3.90.950.10">
    <property type="match status" value="1"/>
</dbReference>
<feature type="site" description="Important for substrate specificity" evidence="6">
    <location>
        <position position="154"/>
    </location>
</feature>
<evidence type="ECO:0000256" key="4">
    <source>
        <dbReference type="ARBA" id="ARBA00022801"/>
    </source>
</evidence>
<dbReference type="AlphaFoldDB" id="D7CUA0"/>
<comment type="cofactor">
    <cofactor evidence="1 6">
        <name>a divalent metal cation</name>
        <dbReference type="ChEBI" id="CHEBI:60240"/>
    </cofactor>
</comment>
<evidence type="ECO:0000256" key="2">
    <source>
        <dbReference type="ARBA" id="ARBA00004496"/>
    </source>
</evidence>
<comment type="caution">
    <text evidence="6">Lacks conserved residue(s) required for the propagation of feature annotation.</text>
</comment>
<evidence type="ECO:0000256" key="6">
    <source>
        <dbReference type="HAMAP-Rule" id="MF_00528"/>
    </source>
</evidence>
<dbReference type="HOGENOM" id="CLU_040416_2_1_0"/>
<dbReference type="HAMAP" id="MF_00528">
    <property type="entry name" value="Maf"/>
    <property type="match status" value="1"/>
</dbReference>
<reference evidence="7 8" key="2">
    <citation type="journal article" date="2011" name="Stand. Genomic Sci.">
        <title>Complete genome sequence of Truepera radiovictrix type strain (RQ-24).</title>
        <authorList>
            <person name="Ivanova N."/>
            <person name="Rohde C."/>
            <person name="Munk C."/>
            <person name="Nolan M."/>
            <person name="Lucas S."/>
            <person name="Del Rio T.G."/>
            <person name="Tice H."/>
            <person name="Deshpande S."/>
            <person name="Cheng J.F."/>
            <person name="Tapia R."/>
            <person name="Han C."/>
            <person name="Goodwin L."/>
            <person name="Pitluck S."/>
            <person name="Liolios K."/>
            <person name="Mavromatis K."/>
            <person name="Mikhailova N."/>
            <person name="Pati A."/>
            <person name="Chen A."/>
            <person name="Palaniappan K."/>
            <person name="Land M."/>
            <person name="Hauser L."/>
            <person name="Chang Y.J."/>
            <person name="Jeffries C.D."/>
            <person name="Brambilla E."/>
            <person name="Rohde M."/>
            <person name="Goker M."/>
            <person name="Tindall B.J."/>
            <person name="Woyke T."/>
            <person name="Bristow J."/>
            <person name="Eisen J.A."/>
            <person name="Markowitz V."/>
            <person name="Hugenholtz P."/>
            <person name="Kyrpides N.C."/>
            <person name="Klenk H.P."/>
            <person name="Lapidus A."/>
        </authorList>
    </citation>
    <scope>NUCLEOTIDE SEQUENCE [LARGE SCALE GENOMIC DNA]</scope>
    <source>
        <strain evidence="8">DSM 17093 / CIP 108686 / LMG 22925 / RQ-24</strain>
    </source>
</reference>
<dbReference type="GO" id="GO:0009117">
    <property type="term" value="P:nucleotide metabolic process"/>
    <property type="evidence" value="ECO:0007669"/>
    <property type="project" value="UniProtKB-KW"/>
</dbReference>
<dbReference type="Proteomes" id="UP000000379">
    <property type="component" value="Chromosome"/>
</dbReference>
<organism evidence="7 8">
    <name type="scientific">Truepera radiovictrix (strain DSM 17093 / CIP 108686 / LMG 22925 / RQ-24)</name>
    <dbReference type="NCBI Taxonomy" id="649638"/>
    <lineage>
        <taxon>Bacteria</taxon>
        <taxon>Thermotogati</taxon>
        <taxon>Deinococcota</taxon>
        <taxon>Deinococci</taxon>
        <taxon>Trueperales</taxon>
        <taxon>Trueperaceae</taxon>
        <taxon>Truepera</taxon>
    </lineage>
</organism>
<reference evidence="8" key="1">
    <citation type="submission" date="2010-05" db="EMBL/GenBank/DDBJ databases">
        <title>The complete genome of Truepera radiovictris DSM 17093.</title>
        <authorList>
            <consortium name="US DOE Joint Genome Institute (JGI-PGF)"/>
            <person name="Lucas S."/>
            <person name="Copeland A."/>
            <person name="Lapidus A."/>
            <person name="Glavina del Rio T."/>
            <person name="Dalin E."/>
            <person name="Tice H."/>
            <person name="Bruce D."/>
            <person name="Goodwin L."/>
            <person name="Pitluck S."/>
            <person name="Kyrpides N."/>
            <person name="Mavromatis K."/>
            <person name="Ovchinnikova G."/>
            <person name="Munk A.C."/>
            <person name="Detter J.C."/>
            <person name="Han C."/>
            <person name="Tapia R."/>
            <person name="Land M."/>
            <person name="Hauser L."/>
            <person name="Markowitz V."/>
            <person name="Cheng J.-F."/>
            <person name="Hugenholtz P."/>
            <person name="Woyke T."/>
            <person name="Wu D."/>
            <person name="Tindall B."/>
            <person name="Pomrenke H.G."/>
            <person name="Brambilla E."/>
            <person name="Klenk H.-P."/>
            <person name="Eisen J.A."/>
        </authorList>
    </citation>
    <scope>NUCLEOTIDE SEQUENCE [LARGE SCALE GENOMIC DNA]</scope>
    <source>
        <strain evidence="8">DSM 17093 / CIP 108686 / LMG 22925 / RQ-24</strain>
    </source>
</reference>
<name>D7CUA0_TRURR</name>
<evidence type="ECO:0000313" key="8">
    <source>
        <dbReference type="Proteomes" id="UP000000379"/>
    </source>
</evidence>
<dbReference type="InterPro" id="IPR003697">
    <property type="entry name" value="Maf-like"/>
</dbReference>
<comment type="catalytic activity">
    <reaction evidence="6">
        <text>UTP + H2O = UMP + diphosphate + H(+)</text>
        <dbReference type="Rhea" id="RHEA:29395"/>
        <dbReference type="ChEBI" id="CHEBI:15377"/>
        <dbReference type="ChEBI" id="CHEBI:15378"/>
        <dbReference type="ChEBI" id="CHEBI:33019"/>
        <dbReference type="ChEBI" id="CHEBI:46398"/>
        <dbReference type="ChEBI" id="CHEBI:57865"/>
        <dbReference type="EC" id="3.6.1.9"/>
    </reaction>
</comment>
<keyword evidence="4 6" id="KW-0378">Hydrolase</keyword>
<evidence type="ECO:0000256" key="3">
    <source>
        <dbReference type="ARBA" id="ARBA00022490"/>
    </source>
</evidence>
<dbReference type="OrthoDB" id="9807767at2"/>
<gene>
    <name evidence="7" type="ordered locus">Trad_0864</name>
</gene>
<dbReference type="NCBIfam" id="TIGR00172">
    <property type="entry name" value="maf"/>
    <property type="match status" value="1"/>
</dbReference>
<dbReference type="PIRSF" id="PIRSF006305">
    <property type="entry name" value="Maf"/>
    <property type="match status" value="1"/>
</dbReference>
<comment type="function">
    <text evidence="6">Nucleoside triphosphate pyrophosphatase that hydrolyzes dTTP and UTP. May have a dual role in cell division arrest and in preventing the incorporation of modified nucleotides into cellular nucleic acids.</text>
</comment>
<accession>D7CUA0</accession>
<dbReference type="GO" id="GO:0036221">
    <property type="term" value="F:UTP diphosphatase activity"/>
    <property type="evidence" value="ECO:0007669"/>
    <property type="project" value="RHEA"/>
</dbReference>
<dbReference type="eggNOG" id="COG0424">
    <property type="taxonomic scope" value="Bacteria"/>
</dbReference>
<dbReference type="GO" id="GO:0005737">
    <property type="term" value="C:cytoplasm"/>
    <property type="evidence" value="ECO:0007669"/>
    <property type="project" value="UniProtKB-SubCell"/>
</dbReference>
<comment type="subcellular location">
    <subcellularLocation>
        <location evidence="2 6">Cytoplasm</location>
    </subcellularLocation>
</comment>